<evidence type="ECO:0000313" key="5">
    <source>
        <dbReference type="EMBL" id="BBX91102.1"/>
    </source>
</evidence>
<evidence type="ECO:0000256" key="1">
    <source>
        <dbReference type="ARBA" id="ARBA00004370"/>
    </source>
</evidence>
<evidence type="ECO:0008006" key="9">
    <source>
        <dbReference type="Google" id="ProtNLM"/>
    </source>
</evidence>
<gene>
    <name evidence="6" type="ORF">H5U98_07605</name>
    <name evidence="5" type="ORF">MBOE_27510</name>
</gene>
<dbReference type="PANTHER" id="PTHR37042:SF4">
    <property type="entry name" value="OUTER MEMBRANE PROTEIN RV1973"/>
    <property type="match status" value="1"/>
</dbReference>
<feature type="transmembrane region" description="Helical" evidence="4">
    <location>
        <begin position="114"/>
        <end position="134"/>
    </location>
</feature>
<feature type="compositionally biased region" description="Acidic residues" evidence="3">
    <location>
        <begin position="67"/>
        <end position="81"/>
    </location>
</feature>
<feature type="region of interest" description="Disordered" evidence="3">
    <location>
        <begin position="1"/>
        <end position="107"/>
    </location>
</feature>
<protein>
    <recommendedName>
        <fullName evidence="9">Outer membrane protein</fullName>
    </recommendedName>
</protein>
<evidence type="ECO:0000256" key="3">
    <source>
        <dbReference type="SAM" id="MobiDB-lite"/>
    </source>
</evidence>
<keyword evidence="4" id="KW-1133">Transmembrane helix</keyword>
<dbReference type="Proteomes" id="UP001162885">
    <property type="component" value="Chromosome"/>
</dbReference>
<reference evidence="6 8" key="3">
    <citation type="journal article" date="2022" name="BMC Genomics">
        <title>Comparative genome analysis of mycobacteria focusing on tRNA and non-coding RNA.</title>
        <authorList>
            <person name="Behra P.R.K."/>
            <person name="Pettersson B.M.F."/>
            <person name="Ramesh M."/>
            <person name="Das S."/>
            <person name="Dasgupta S."/>
            <person name="Kirsebom L.A."/>
        </authorList>
    </citation>
    <scope>NUCLEOTIDE SEQUENCE [LARGE SCALE GENOMIC DNA]</scope>
    <source>
        <strain evidence="6 8">DSM 44677</strain>
    </source>
</reference>
<feature type="compositionally biased region" description="Basic residues" evidence="3">
    <location>
        <begin position="1"/>
        <end position="15"/>
    </location>
</feature>
<evidence type="ECO:0000313" key="6">
    <source>
        <dbReference type="EMBL" id="UNC01241.1"/>
    </source>
</evidence>
<evidence type="ECO:0000313" key="7">
    <source>
        <dbReference type="Proteomes" id="UP000466683"/>
    </source>
</evidence>
<dbReference type="EMBL" id="CP060016">
    <property type="protein sequence ID" value="UNC01241.1"/>
    <property type="molecule type" value="Genomic_DNA"/>
</dbReference>
<evidence type="ECO:0000256" key="4">
    <source>
        <dbReference type="SAM" id="Phobius"/>
    </source>
</evidence>
<accession>A0AAX3A2W1</accession>
<dbReference type="EMBL" id="AP022579">
    <property type="protein sequence ID" value="BBX91102.1"/>
    <property type="molecule type" value="Genomic_DNA"/>
</dbReference>
<dbReference type="PANTHER" id="PTHR37042">
    <property type="entry name" value="OUTER MEMBRANE PROTEIN RV1973"/>
    <property type="match status" value="1"/>
</dbReference>
<keyword evidence="2 4" id="KW-0472">Membrane</keyword>
<evidence type="ECO:0000313" key="8">
    <source>
        <dbReference type="Proteomes" id="UP001162885"/>
    </source>
</evidence>
<reference evidence="5 7" key="1">
    <citation type="journal article" date="2019" name="Emerg. Microbes Infect.">
        <title>Comprehensive subspecies identification of 175 nontuberculous mycobacteria species based on 7547 genomic profiles.</title>
        <authorList>
            <person name="Matsumoto Y."/>
            <person name="Kinjo T."/>
            <person name="Motooka D."/>
            <person name="Nabeya D."/>
            <person name="Jung N."/>
            <person name="Uechi K."/>
            <person name="Horii T."/>
            <person name="Iida T."/>
            <person name="Fujita J."/>
            <person name="Nakamura S."/>
        </authorList>
    </citation>
    <scope>NUCLEOTIDE SEQUENCE [LARGE SCALE GENOMIC DNA]</scope>
    <source>
        <strain evidence="5 7">JCM 15653</strain>
    </source>
</reference>
<keyword evidence="4" id="KW-0812">Transmembrane</keyword>
<dbReference type="GO" id="GO:0016020">
    <property type="term" value="C:membrane"/>
    <property type="evidence" value="ECO:0007669"/>
    <property type="project" value="UniProtKB-SubCell"/>
</dbReference>
<feature type="compositionally biased region" description="Low complexity" evidence="3">
    <location>
        <begin position="16"/>
        <end position="66"/>
    </location>
</feature>
<keyword evidence="7" id="KW-1185">Reference proteome</keyword>
<reference evidence="5" key="2">
    <citation type="submission" date="2020-02" db="EMBL/GenBank/DDBJ databases">
        <authorList>
            <person name="Matsumoto Y."/>
            <person name="Motooka D."/>
            <person name="Nakamura S."/>
        </authorList>
    </citation>
    <scope>NUCLEOTIDE SEQUENCE</scope>
    <source>
        <strain evidence="5">JCM 15653</strain>
    </source>
</reference>
<sequence>MSGRHKMPPAGRRKAAAQSAEATEQASPEPQVVEDASAAEPAEATEATEVEAAAENTEDTAVAVEPGPEEEAAESPDEPAEPTESAAGGDADEPADPPAEADASRARSRVSLPVVLAAVALVLAMTCAVLRWLIVAQDQSDTARDEAVQAAKEITAEMLSYETETVDQQLTAARDRMTGEFLGKYSAMINEVVPAAHAQQIAAVAEVLRAGVVSAKPDSAELVLFVNQSVQVGNNMPQKTASVARATLVKEGDRWMLSEYEPVPL</sequence>
<organism evidence="6 8">
    <name type="scientific">Mycolicibacterium boenickei</name>
    <dbReference type="NCBI Taxonomy" id="146017"/>
    <lineage>
        <taxon>Bacteria</taxon>
        <taxon>Bacillati</taxon>
        <taxon>Actinomycetota</taxon>
        <taxon>Actinomycetes</taxon>
        <taxon>Mycobacteriales</taxon>
        <taxon>Mycobacteriaceae</taxon>
        <taxon>Mycolicibacterium</taxon>
    </lineage>
</organism>
<proteinExistence type="predicted"/>
<name>A0AAX3A2W1_9MYCO</name>
<evidence type="ECO:0000256" key="2">
    <source>
        <dbReference type="ARBA" id="ARBA00023136"/>
    </source>
</evidence>
<dbReference type="RefSeq" id="WP_077742964.1">
    <property type="nucleotide sequence ID" value="NZ_AP022579.1"/>
</dbReference>
<comment type="subcellular location">
    <subcellularLocation>
        <location evidence="1">Membrane</location>
    </subcellularLocation>
</comment>
<dbReference type="AlphaFoldDB" id="A0AAX3A2W1"/>
<dbReference type="Proteomes" id="UP000466683">
    <property type="component" value="Chromosome"/>
</dbReference>